<geneLocation type="plasmid" evidence="2">
    <name>pretnxc12e</name>
</geneLocation>
<organism evidence="1 2">
    <name type="scientific">Rhizobium etli</name>
    <dbReference type="NCBI Taxonomy" id="29449"/>
    <lineage>
        <taxon>Bacteria</taxon>
        <taxon>Pseudomonadati</taxon>
        <taxon>Pseudomonadota</taxon>
        <taxon>Alphaproteobacteria</taxon>
        <taxon>Hyphomicrobiales</taxon>
        <taxon>Rhizobiaceae</taxon>
        <taxon>Rhizobium/Agrobacterium group</taxon>
        <taxon>Rhizobium</taxon>
    </lineage>
</organism>
<accession>A0AAN1BP40</accession>
<keyword evidence="1" id="KW-0614">Plasmid</keyword>
<dbReference type="AlphaFoldDB" id="A0AAN1BP40"/>
<gene>
    <name evidence="1" type="ORF">NXC12_PE00687</name>
</gene>
<dbReference type="Proteomes" id="UP000194159">
    <property type="component" value="Plasmid pRetNXC12e"/>
</dbReference>
<evidence type="ECO:0000313" key="1">
    <source>
        <dbReference type="EMBL" id="ARQ14281.1"/>
    </source>
</evidence>
<proteinExistence type="predicted"/>
<protein>
    <submittedName>
        <fullName evidence="1">Uncharacterized protein</fullName>
    </submittedName>
</protein>
<reference evidence="1 2" key="1">
    <citation type="submission" date="2017-04" db="EMBL/GenBank/DDBJ databases">
        <title>Complete genome sequences of Rhizobium genomic linages associated to common bean (phaseolus vulgaris).</title>
        <authorList>
            <person name="Santamaria R.I."/>
            <person name="Bustos P."/>
            <person name="Perez-Carrascal O."/>
            <person name="Martinez-Flores I."/>
            <person name="Juarez S."/>
            <person name="Lozano L."/>
            <person name="Miranda F."/>
            <person name="Vinuesa P."/>
            <person name="Martinez-Romero E."/>
            <person name="Cevallos M.A."/>
            <person name="Romero D."/>
            <person name="Davila G."/>
            <person name="Gonzalez V."/>
        </authorList>
    </citation>
    <scope>NUCLEOTIDE SEQUENCE [LARGE SCALE GENOMIC DNA]</scope>
    <source>
        <strain evidence="1 2">NXC12</strain>
        <plasmid evidence="2">pretnxc12e</plasmid>
    </source>
</reference>
<evidence type="ECO:0000313" key="2">
    <source>
        <dbReference type="Proteomes" id="UP000194159"/>
    </source>
</evidence>
<dbReference type="EMBL" id="CP020911">
    <property type="protein sequence ID" value="ARQ14281.1"/>
    <property type="molecule type" value="Genomic_DNA"/>
</dbReference>
<name>A0AAN1BP40_RHIET</name>
<sequence length="62" mass="7452">MGRLRHFLRLCAQRDDLETRLLVREYRLLLLDDHLDDGTDRELRARCAELSNEISSGRYRHL</sequence>